<gene>
    <name evidence="1" type="ORF">CMUS01_01778</name>
</gene>
<evidence type="ECO:0000313" key="2">
    <source>
        <dbReference type="Proteomes" id="UP000639643"/>
    </source>
</evidence>
<evidence type="ECO:0000313" key="1">
    <source>
        <dbReference type="EMBL" id="KAF6843768.1"/>
    </source>
</evidence>
<accession>A0A8H6NWI7</accession>
<comment type="caution">
    <text evidence="1">The sequence shown here is derived from an EMBL/GenBank/DDBJ whole genome shotgun (WGS) entry which is preliminary data.</text>
</comment>
<proteinExistence type="predicted"/>
<protein>
    <submittedName>
        <fullName evidence="1">Uncharacterized protein</fullName>
    </submittedName>
</protein>
<reference evidence="1" key="1">
    <citation type="journal article" date="2020" name="Phytopathology">
        <title>Genome Sequence Resources of Colletotrichum truncatum, C. plurivorum, C. musicola, and C. sojae: Four Species Pathogenic to Soybean (Glycine max).</title>
        <authorList>
            <person name="Rogerio F."/>
            <person name="Boufleur T.R."/>
            <person name="Ciampi-Guillardi M."/>
            <person name="Sukno S.A."/>
            <person name="Thon M.R."/>
            <person name="Massola Junior N.S."/>
            <person name="Baroncelli R."/>
        </authorList>
    </citation>
    <scope>NUCLEOTIDE SEQUENCE</scope>
    <source>
        <strain evidence="1">LFN0074</strain>
    </source>
</reference>
<name>A0A8H6NWI7_9PEZI</name>
<organism evidence="1 2">
    <name type="scientific">Colletotrichum musicola</name>
    <dbReference type="NCBI Taxonomy" id="2175873"/>
    <lineage>
        <taxon>Eukaryota</taxon>
        <taxon>Fungi</taxon>
        <taxon>Dikarya</taxon>
        <taxon>Ascomycota</taxon>
        <taxon>Pezizomycotina</taxon>
        <taxon>Sordariomycetes</taxon>
        <taxon>Hypocreomycetidae</taxon>
        <taxon>Glomerellales</taxon>
        <taxon>Glomerellaceae</taxon>
        <taxon>Colletotrichum</taxon>
        <taxon>Colletotrichum orchidearum species complex</taxon>
    </lineage>
</organism>
<dbReference type="AlphaFoldDB" id="A0A8H6NWI7"/>
<dbReference type="Proteomes" id="UP000639643">
    <property type="component" value="Unassembled WGS sequence"/>
</dbReference>
<sequence>MYNVHYTAAGPIHEPALSVHLEVSAPAALCDCNCNCNCNYKYLKPIGLKVSLQSSSCLVWEGGYLGRPREQTGEWANSARKARSIGHESHFLSSHLPLYYAALSGRLVSPRTPPAANPAPRAACLVGPPSPEPLLSVCDGPCSPTEQRPWDVRTDIMSADFHSAEERLGDGALMPFDAILNHG</sequence>
<keyword evidence="2" id="KW-1185">Reference proteome</keyword>
<dbReference type="EMBL" id="WIGM01000032">
    <property type="protein sequence ID" value="KAF6843768.1"/>
    <property type="molecule type" value="Genomic_DNA"/>
</dbReference>